<gene>
    <name evidence="2" type="ORF">AAEO58_13350</name>
</gene>
<dbReference type="EMBL" id="JBBYHT010000010">
    <property type="protein sequence ID" value="MEL1249033.1"/>
    <property type="molecule type" value="Genomic_DNA"/>
</dbReference>
<dbReference type="InterPro" id="IPR018958">
    <property type="entry name" value="Knr4/Smi1-like_dom"/>
</dbReference>
<feature type="domain" description="Knr4/Smi1-like" evidence="1">
    <location>
        <begin position="13"/>
        <end position="123"/>
    </location>
</feature>
<dbReference type="RefSeq" id="WP_341683901.1">
    <property type="nucleotide sequence ID" value="NZ_JBBYHT010000010.1"/>
</dbReference>
<proteinExistence type="predicted"/>
<organism evidence="2 3">
    <name type="scientific">Flavobacterium helocola</name>
    <dbReference type="NCBI Taxonomy" id="3139139"/>
    <lineage>
        <taxon>Bacteria</taxon>
        <taxon>Pseudomonadati</taxon>
        <taxon>Bacteroidota</taxon>
        <taxon>Flavobacteriia</taxon>
        <taxon>Flavobacteriales</taxon>
        <taxon>Flavobacteriaceae</taxon>
        <taxon>Flavobacterium</taxon>
    </lineage>
</organism>
<reference evidence="2 3" key="1">
    <citation type="submission" date="2024-04" db="EMBL/GenBank/DDBJ databases">
        <title>Flavobacterium sp. DGU41 16S ribosomal RNA gene Genome sequencing and assembly.</title>
        <authorList>
            <person name="Park S."/>
        </authorList>
    </citation>
    <scope>NUCLEOTIDE SEQUENCE [LARGE SCALE GENOMIC DNA]</scope>
    <source>
        <strain evidence="2 3">DGU41</strain>
    </source>
</reference>
<dbReference type="SMART" id="SM00860">
    <property type="entry name" value="SMI1_KNR4"/>
    <property type="match status" value="1"/>
</dbReference>
<comment type="caution">
    <text evidence="2">The sequence shown here is derived from an EMBL/GenBank/DDBJ whole genome shotgun (WGS) entry which is preliminary data.</text>
</comment>
<dbReference type="Gene3D" id="3.40.1580.10">
    <property type="entry name" value="SMI1/KNR4-like"/>
    <property type="match status" value="1"/>
</dbReference>
<evidence type="ECO:0000313" key="2">
    <source>
        <dbReference type="EMBL" id="MEL1249033.1"/>
    </source>
</evidence>
<keyword evidence="3" id="KW-1185">Reference proteome</keyword>
<sequence length="147" mass="17128">MNITFSKNSSSQAITNEEFEEFENLIGYKLPEDYKNFMLEYNGGIVNEWEFVKHVNYPKGEQGIVRLFSIEYGFAGMEQMHRRYFDLLPKGYITIGHTYSSGSIIISLNNDDTYGNIKEWIDEDMDILDLSPSFTQLLNDQVLIKKQ</sequence>
<protein>
    <submittedName>
        <fullName evidence="2">SMI1/KNR4 family protein</fullName>
    </submittedName>
</protein>
<accession>A0ABU9I9C7</accession>
<evidence type="ECO:0000313" key="3">
    <source>
        <dbReference type="Proteomes" id="UP001393056"/>
    </source>
</evidence>
<dbReference type="Proteomes" id="UP001393056">
    <property type="component" value="Unassembled WGS sequence"/>
</dbReference>
<evidence type="ECO:0000259" key="1">
    <source>
        <dbReference type="SMART" id="SM00860"/>
    </source>
</evidence>
<dbReference type="InterPro" id="IPR037883">
    <property type="entry name" value="Knr4/Smi1-like_sf"/>
</dbReference>
<dbReference type="SUPFAM" id="SSF160631">
    <property type="entry name" value="SMI1/KNR4-like"/>
    <property type="match status" value="1"/>
</dbReference>
<dbReference type="Pfam" id="PF09346">
    <property type="entry name" value="SMI1_KNR4"/>
    <property type="match status" value="1"/>
</dbReference>
<name>A0ABU9I9C7_9FLAO</name>